<evidence type="ECO:0000256" key="5">
    <source>
        <dbReference type="SAM" id="MobiDB-lite"/>
    </source>
</evidence>
<name>A0ABQ3CZ72_9RHOB</name>
<dbReference type="EMBL" id="BMZF01000002">
    <property type="protein sequence ID" value="GHA48937.1"/>
    <property type="molecule type" value="Genomic_DNA"/>
</dbReference>
<keyword evidence="4 6" id="KW-0472">Membrane</keyword>
<evidence type="ECO:0000256" key="3">
    <source>
        <dbReference type="ARBA" id="ARBA00022989"/>
    </source>
</evidence>
<feature type="domain" description="HemY N-terminal" evidence="7">
    <location>
        <begin position="30"/>
        <end position="143"/>
    </location>
</feature>
<evidence type="ECO:0000313" key="9">
    <source>
        <dbReference type="Proteomes" id="UP000634455"/>
    </source>
</evidence>
<keyword evidence="9" id="KW-1185">Reference proteome</keyword>
<dbReference type="Proteomes" id="UP000634455">
    <property type="component" value="Unassembled WGS sequence"/>
</dbReference>
<reference evidence="9" key="1">
    <citation type="journal article" date="2019" name="Int. J. Syst. Evol. Microbiol.">
        <title>The Global Catalogue of Microorganisms (GCM) 10K type strain sequencing project: providing services to taxonomists for standard genome sequencing and annotation.</title>
        <authorList>
            <consortium name="The Broad Institute Genomics Platform"/>
            <consortium name="The Broad Institute Genome Sequencing Center for Infectious Disease"/>
            <person name="Wu L."/>
            <person name="Ma J."/>
        </authorList>
    </citation>
    <scope>NUCLEOTIDE SEQUENCE [LARGE SCALE GENOMIC DNA]</scope>
    <source>
        <strain evidence="9">KCTC 32465</strain>
    </source>
</reference>
<sequence length="485" mass="52358">MLWSLVKIILFVVVIAAITFGAGQVIDTGGSVNIQFGDQEISISPMQAVLAIVLFIAALWVTEFLVGLAISIFKFFNGDETAITRYFGRNKEKRGFDALTDGMVAMAAGEGRTAIKQIATAERYLDKPELTNLISAQAAELNGDTDRAMKYYKQLLDNDRTRFVGVHGIMKQKLADGDTDTALKLAEKAFALRPNHGATLQTLFDLQTEKSQWQGAQKTIEAKVRTNNLPKDVGKRREAVVALADARQMLDAGDIEAGKNAALYANKLSPALVPAAVLASEMYMLDNNKRAATAVLKKAWGANPHPDLAAALAEVAPDETPGARLKRFGVLTKQHPDSSETKLLKAELALADEDFPAARRAARELAQDEPTTRSLTIMAAIEKGEGASEQVVRGWLNKALDAPRGAQWVCGNCSNIHAAWTPRCENCAGFDTLAWKVPPTSADLQSSTAMLGFTAGMLTGETEKQPDVDVQEAEIIAPDETVSSN</sequence>
<dbReference type="PIRSF" id="PIRSF031802">
    <property type="entry name" value="UCP031802"/>
    <property type="match status" value="1"/>
</dbReference>
<comment type="caution">
    <text evidence="8">The sequence shown here is derived from an EMBL/GenBank/DDBJ whole genome shotgun (WGS) entry which is preliminary data.</text>
</comment>
<evidence type="ECO:0000256" key="2">
    <source>
        <dbReference type="ARBA" id="ARBA00022692"/>
    </source>
</evidence>
<protein>
    <submittedName>
        <fullName evidence="8">Heme biosynthesis protein HemY</fullName>
    </submittedName>
</protein>
<accession>A0ABQ3CZ72</accession>
<proteinExistence type="predicted"/>
<evidence type="ECO:0000313" key="8">
    <source>
        <dbReference type="EMBL" id="GHA48937.1"/>
    </source>
</evidence>
<dbReference type="SUPFAM" id="SSF48452">
    <property type="entry name" value="TPR-like"/>
    <property type="match status" value="1"/>
</dbReference>
<keyword evidence="3 6" id="KW-1133">Transmembrane helix</keyword>
<comment type="subcellular location">
    <subcellularLocation>
        <location evidence="1">Membrane</location>
    </subcellularLocation>
</comment>
<dbReference type="Gene3D" id="1.25.40.10">
    <property type="entry name" value="Tetratricopeptide repeat domain"/>
    <property type="match status" value="1"/>
</dbReference>
<dbReference type="InterPro" id="IPR011990">
    <property type="entry name" value="TPR-like_helical_dom_sf"/>
</dbReference>
<feature type="transmembrane region" description="Helical" evidence="6">
    <location>
        <begin position="48"/>
        <end position="73"/>
    </location>
</feature>
<evidence type="ECO:0000256" key="6">
    <source>
        <dbReference type="SAM" id="Phobius"/>
    </source>
</evidence>
<dbReference type="RefSeq" id="WP_189639741.1">
    <property type="nucleotide sequence ID" value="NZ_BMZF01000002.1"/>
</dbReference>
<evidence type="ECO:0000256" key="1">
    <source>
        <dbReference type="ARBA" id="ARBA00004370"/>
    </source>
</evidence>
<feature type="transmembrane region" description="Helical" evidence="6">
    <location>
        <begin position="6"/>
        <end position="27"/>
    </location>
</feature>
<feature type="region of interest" description="Disordered" evidence="5">
    <location>
        <begin position="462"/>
        <end position="485"/>
    </location>
</feature>
<dbReference type="InterPro" id="IPR010817">
    <property type="entry name" value="HemY_N"/>
</dbReference>
<dbReference type="InterPro" id="IPR016982">
    <property type="entry name" value="Mms48"/>
</dbReference>
<evidence type="ECO:0000259" key="7">
    <source>
        <dbReference type="Pfam" id="PF07219"/>
    </source>
</evidence>
<gene>
    <name evidence="8" type="ORF">GCM10008927_12610</name>
</gene>
<keyword evidence="2 6" id="KW-0812">Transmembrane</keyword>
<dbReference type="Pfam" id="PF07219">
    <property type="entry name" value="HemY_N"/>
    <property type="match status" value="1"/>
</dbReference>
<evidence type="ECO:0000256" key="4">
    <source>
        <dbReference type="ARBA" id="ARBA00023136"/>
    </source>
</evidence>
<organism evidence="8 9">
    <name type="scientific">Paramylibacter ulvae</name>
    <dbReference type="NCBI Taxonomy" id="1651968"/>
    <lineage>
        <taxon>Bacteria</taxon>
        <taxon>Pseudomonadati</taxon>
        <taxon>Pseudomonadota</taxon>
        <taxon>Alphaproteobacteria</taxon>
        <taxon>Rhodobacterales</taxon>
        <taxon>Paracoccaceae</taxon>
        <taxon>Paramylibacter</taxon>
    </lineage>
</organism>